<evidence type="ECO:0000313" key="3">
    <source>
        <dbReference type="Proteomes" id="UP001432059"/>
    </source>
</evidence>
<evidence type="ECO:0000313" key="2">
    <source>
        <dbReference type="EMBL" id="WOC52002.1"/>
    </source>
</evidence>
<keyword evidence="1" id="KW-0472">Membrane</keyword>
<reference evidence="2" key="1">
    <citation type="submission" date="2023-10" db="EMBL/GenBank/DDBJ databases">
        <title>Characterization and whole genome sequencing of a novel strain of Bergeyella porcorum QD2021 isolated from pig.</title>
        <authorList>
            <person name="Liu G."/>
            <person name="Chen C."/>
            <person name="Han X."/>
        </authorList>
    </citation>
    <scope>NUCLEOTIDE SEQUENCE</scope>
    <source>
        <strain evidence="2">QD2021</strain>
    </source>
</reference>
<dbReference type="EMBL" id="CP136426">
    <property type="protein sequence ID" value="WOC52002.1"/>
    <property type="molecule type" value="Genomic_DNA"/>
</dbReference>
<sequence length="56" mass="6461">MLSLLWVKVWDFVSNAGKIIFAVSIILWALSYFGPKQEAEQWVATDVEMKTLIYPL</sequence>
<dbReference type="KEGG" id="bpor:BPO_1355"/>
<dbReference type="AlphaFoldDB" id="A0AAU0F315"/>
<keyword evidence="3" id="KW-1185">Reference proteome</keyword>
<keyword evidence="1" id="KW-0812">Transmembrane</keyword>
<feature type="transmembrane region" description="Helical" evidence="1">
    <location>
        <begin position="12"/>
        <end position="33"/>
    </location>
</feature>
<evidence type="ECO:0000256" key="1">
    <source>
        <dbReference type="SAM" id="Phobius"/>
    </source>
</evidence>
<organism evidence="2 3">
    <name type="scientific">Bergeyella porcorum</name>
    <dbReference type="NCBI Taxonomy" id="1735111"/>
    <lineage>
        <taxon>Bacteria</taxon>
        <taxon>Pseudomonadati</taxon>
        <taxon>Bacteroidota</taxon>
        <taxon>Flavobacteriia</taxon>
        <taxon>Flavobacteriales</taxon>
        <taxon>Weeksellaceae</taxon>
        <taxon>Bergeyella</taxon>
    </lineage>
</organism>
<name>A0AAU0F315_9FLAO</name>
<gene>
    <name evidence="2" type="ORF">BPO_1355</name>
</gene>
<proteinExistence type="predicted"/>
<dbReference type="Proteomes" id="UP001432059">
    <property type="component" value="Chromosome"/>
</dbReference>
<accession>A0AAU0F315</accession>
<protein>
    <submittedName>
        <fullName evidence="2">Uncharacterized protein</fullName>
    </submittedName>
</protein>
<keyword evidence="1" id="KW-1133">Transmembrane helix</keyword>